<reference evidence="2 3" key="1">
    <citation type="submission" date="2022-03" db="EMBL/GenBank/DDBJ databases">
        <authorList>
            <person name="Jo J.-H."/>
            <person name="Im W.-T."/>
        </authorList>
    </citation>
    <scope>NUCLEOTIDE SEQUENCE [LARGE SCALE GENOMIC DNA]</scope>
    <source>
        <strain evidence="2 3">MA9</strain>
    </source>
</reference>
<dbReference type="EMBL" id="JAKZFC010000001">
    <property type="protein sequence ID" value="MCH7321258.1"/>
    <property type="molecule type" value="Genomic_DNA"/>
</dbReference>
<keyword evidence="1" id="KW-0812">Transmembrane</keyword>
<dbReference type="Proteomes" id="UP001316087">
    <property type="component" value="Unassembled WGS sequence"/>
</dbReference>
<dbReference type="PANTHER" id="PTHR36434">
    <property type="entry name" value="MEMBRANE PROTEASE YUGP-RELATED"/>
    <property type="match status" value="1"/>
</dbReference>
<name>A0ABS9UA97_9BACL</name>
<organism evidence="2 3">
    <name type="scientific">Solibacillus palustris</name>
    <dbReference type="NCBI Taxonomy" id="2908203"/>
    <lineage>
        <taxon>Bacteria</taxon>
        <taxon>Bacillati</taxon>
        <taxon>Bacillota</taxon>
        <taxon>Bacilli</taxon>
        <taxon>Bacillales</taxon>
        <taxon>Caryophanaceae</taxon>
        <taxon>Solibacillus</taxon>
    </lineage>
</organism>
<feature type="transmembrane region" description="Helical" evidence="1">
    <location>
        <begin position="143"/>
        <end position="164"/>
    </location>
</feature>
<dbReference type="InterPro" id="IPR007395">
    <property type="entry name" value="Zn_peptidase_2"/>
</dbReference>
<keyword evidence="1" id="KW-0472">Membrane</keyword>
<proteinExistence type="predicted"/>
<keyword evidence="3" id="KW-1185">Reference proteome</keyword>
<dbReference type="RefSeq" id="WP_241368289.1">
    <property type="nucleotide sequence ID" value="NZ_JAKZFC010000001.1"/>
</dbReference>
<comment type="caution">
    <text evidence="2">The sequence shown here is derived from an EMBL/GenBank/DDBJ whole genome shotgun (WGS) entry which is preliminary data.</text>
</comment>
<evidence type="ECO:0000313" key="3">
    <source>
        <dbReference type="Proteomes" id="UP001316087"/>
    </source>
</evidence>
<dbReference type="PANTHER" id="PTHR36434:SF1">
    <property type="entry name" value="MEMBRANE PROTEASE YUGP-RELATED"/>
    <property type="match status" value="1"/>
</dbReference>
<keyword evidence="1" id="KW-1133">Transmembrane helix</keyword>
<evidence type="ECO:0000313" key="2">
    <source>
        <dbReference type="EMBL" id="MCH7321258.1"/>
    </source>
</evidence>
<accession>A0ABS9UA97</accession>
<protein>
    <submittedName>
        <fullName evidence="2">Zinc metallopeptidase</fullName>
    </submittedName>
</protein>
<feature type="transmembrane region" description="Helical" evidence="1">
    <location>
        <begin position="6"/>
        <end position="22"/>
    </location>
</feature>
<gene>
    <name evidence="2" type="ORF">LZ480_05070</name>
</gene>
<evidence type="ECO:0000256" key="1">
    <source>
        <dbReference type="SAM" id="Phobius"/>
    </source>
</evidence>
<sequence length="226" mass="24529">MGMYIVYFIIIMLLPLYAQMKVKGTYKKFAQVPAEKGMTGAQVARYILDQHGLTDVRVVPTQGYLADHYNPATKTVALSEDNYYNSSIAGTAVAAHEVGHAIQHAEAYSFLTLRAKLVPVANISSNMSWVFVMIGLLASSSGLLLLGIVLLLAGVVFQVVTLPVEFDASKRAMNEVVALGIINNNEERSARKVLNAAAMTYVAAAAVAIMELLRLILIYTGMNNED</sequence>
<feature type="transmembrane region" description="Helical" evidence="1">
    <location>
        <begin position="198"/>
        <end position="219"/>
    </location>
</feature>
<dbReference type="Pfam" id="PF04298">
    <property type="entry name" value="Zn_peptidase_2"/>
    <property type="match status" value="1"/>
</dbReference>